<feature type="transmembrane region" description="Helical" evidence="9">
    <location>
        <begin position="245"/>
        <end position="268"/>
    </location>
</feature>
<feature type="transmembrane region" description="Helical" evidence="9">
    <location>
        <begin position="14"/>
        <end position="34"/>
    </location>
</feature>
<evidence type="ECO:0000256" key="6">
    <source>
        <dbReference type="ARBA" id="ARBA00022989"/>
    </source>
</evidence>
<feature type="transmembrane region" description="Helical" evidence="9">
    <location>
        <begin position="183"/>
        <end position="205"/>
    </location>
</feature>
<comment type="caution">
    <text evidence="11">The sequence shown here is derived from an EMBL/GenBank/DDBJ whole genome shotgun (WGS) entry which is preliminary data.</text>
</comment>
<dbReference type="InterPro" id="IPR037185">
    <property type="entry name" value="EmrE-like"/>
</dbReference>
<evidence type="ECO:0000259" key="10">
    <source>
        <dbReference type="Pfam" id="PF00892"/>
    </source>
</evidence>
<evidence type="ECO:0000256" key="5">
    <source>
        <dbReference type="ARBA" id="ARBA00022692"/>
    </source>
</evidence>
<proteinExistence type="inferred from homology"/>
<feature type="transmembrane region" description="Helical" evidence="9">
    <location>
        <begin position="76"/>
        <end position="94"/>
    </location>
</feature>
<evidence type="ECO:0000256" key="9">
    <source>
        <dbReference type="SAM" id="Phobius"/>
    </source>
</evidence>
<organism evidence="11 12">
    <name type="scientific">Knoellia koreensis</name>
    <dbReference type="NCBI Taxonomy" id="2730921"/>
    <lineage>
        <taxon>Bacteria</taxon>
        <taxon>Bacillati</taxon>
        <taxon>Actinomycetota</taxon>
        <taxon>Actinomycetes</taxon>
        <taxon>Micrococcales</taxon>
        <taxon>Intrasporangiaceae</taxon>
        <taxon>Knoellia</taxon>
    </lineage>
</organism>
<feature type="region of interest" description="Disordered" evidence="8">
    <location>
        <begin position="300"/>
        <end position="330"/>
    </location>
</feature>
<evidence type="ECO:0000256" key="1">
    <source>
        <dbReference type="ARBA" id="ARBA00004651"/>
    </source>
</evidence>
<evidence type="ECO:0000256" key="3">
    <source>
        <dbReference type="ARBA" id="ARBA00022448"/>
    </source>
</evidence>
<dbReference type="PANTHER" id="PTHR22911:SF137">
    <property type="entry name" value="SOLUTE CARRIER FAMILY 35 MEMBER G2-RELATED"/>
    <property type="match status" value="1"/>
</dbReference>
<sequence length="330" mass="34861">MTAAGDGSDARRGAAYGFLAYAVWGAFPLYFHALKPAGAWEILSHRILWTLVLCALVLLVRRDLAWAAQLWRRPRLGLGVVAAALLIALNWVVYVQAVITGHTTEAALGYFLNPIVTVFLGVVVLRERLRLLQWVAVGIGAVAGLYLSFAAGSVPVIALTLAATFGSYGLVKKKVGASLQAMQSLAAETAVLAPIALALLVILTARGETTFTTDGGWHTSLLVLSGAATALPLLLFAAAARRVPLVTIGLLQFVTPVLQLLCGVLLLGEHMSPQRWVGFAIVWVALAVLTVDSLRQRASRSARLRPGRGDPTGSAAADGSVSINDTADLR</sequence>
<evidence type="ECO:0000256" key="2">
    <source>
        <dbReference type="ARBA" id="ARBA00007362"/>
    </source>
</evidence>
<comment type="similarity">
    <text evidence="2">Belongs to the EamA transporter family.</text>
</comment>
<keyword evidence="12" id="KW-1185">Reference proteome</keyword>
<dbReference type="Proteomes" id="UP000588586">
    <property type="component" value="Unassembled WGS sequence"/>
</dbReference>
<evidence type="ECO:0000256" key="4">
    <source>
        <dbReference type="ARBA" id="ARBA00022475"/>
    </source>
</evidence>
<feature type="compositionally biased region" description="Polar residues" evidence="8">
    <location>
        <begin position="321"/>
        <end position="330"/>
    </location>
</feature>
<protein>
    <submittedName>
        <fullName evidence="11">EamA family transporter RarD</fullName>
    </submittedName>
</protein>
<evidence type="ECO:0000256" key="8">
    <source>
        <dbReference type="SAM" id="MobiDB-lite"/>
    </source>
</evidence>
<feature type="transmembrane region" description="Helical" evidence="9">
    <location>
        <begin position="217"/>
        <end position="238"/>
    </location>
</feature>
<dbReference type="InterPro" id="IPR004626">
    <property type="entry name" value="RarD"/>
</dbReference>
<dbReference type="NCBIfam" id="TIGR00688">
    <property type="entry name" value="rarD"/>
    <property type="match status" value="1"/>
</dbReference>
<keyword evidence="3" id="KW-0813">Transport</keyword>
<keyword evidence="6 9" id="KW-1133">Transmembrane helix</keyword>
<dbReference type="EMBL" id="JABEPQ010000004">
    <property type="protein sequence ID" value="NNM47540.1"/>
    <property type="molecule type" value="Genomic_DNA"/>
</dbReference>
<dbReference type="PANTHER" id="PTHR22911">
    <property type="entry name" value="ACYL-MALONYL CONDENSING ENZYME-RELATED"/>
    <property type="match status" value="1"/>
</dbReference>
<keyword evidence="5 9" id="KW-0812">Transmembrane</keyword>
<feature type="domain" description="EamA" evidence="10">
    <location>
        <begin position="157"/>
        <end position="290"/>
    </location>
</feature>
<feature type="domain" description="EamA" evidence="10">
    <location>
        <begin position="12"/>
        <end position="147"/>
    </location>
</feature>
<keyword evidence="7 9" id="KW-0472">Membrane</keyword>
<feature type="transmembrane region" description="Helical" evidence="9">
    <location>
        <begin position="274"/>
        <end position="294"/>
    </location>
</feature>
<dbReference type="GO" id="GO:0005886">
    <property type="term" value="C:plasma membrane"/>
    <property type="evidence" value="ECO:0007669"/>
    <property type="project" value="UniProtKB-SubCell"/>
</dbReference>
<feature type="transmembrane region" description="Helical" evidence="9">
    <location>
        <begin position="106"/>
        <end position="124"/>
    </location>
</feature>
<name>A0A849HCC0_9MICO</name>
<keyword evidence="4" id="KW-1003">Cell membrane</keyword>
<dbReference type="Gene3D" id="1.10.3730.20">
    <property type="match status" value="1"/>
</dbReference>
<evidence type="ECO:0000313" key="11">
    <source>
        <dbReference type="EMBL" id="NNM47540.1"/>
    </source>
</evidence>
<evidence type="ECO:0000256" key="7">
    <source>
        <dbReference type="ARBA" id="ARBA00023136"/>
    </source>
</evidence>
<accession>A0A849HCC0</accession>
<dbReference type="SUPFAM" id="SSF103481">
    <property type="entry name" value="Multidrug resistance efflux transporter EmrE"/>
    <property type="match status" value="2"/>
</dbReference>
<reference evidence="11 12" key="1">
    <citation type="submission" date="2020-04" db="EMBL/GenBank/DDBJ databases">
        <title>Knoellia sp. isolate from air conditioner.</title>
        <authorList>
            <person name="Chea S."/>
            <person name="Kim D.-U."/>
        </authorList>
    </citation>
    <scope>NUCLEOTIDE SEQUENCE [LARGE SCALE GENOMIC DNA]</scope>
    <source>
        <strain evidence="11 12">DB2414S</strain>
    </source>
</reference>
<dbReference type="Pfam" id="PF00892">
    <property type="entry name" value="EamA"/>
    <property type="match status" value="2"/>
</dbReference>
<dbReference type="InterPro" id="IPR000620">
    <property type="entry name" value="EamA_dom"/>
</dbReference>
<evidence type="ECO:0000313" key="12">
    <source>
        <dbReference type="Proteomes" id="UP000588586"/>
    </source>
</evidence>
<dbReference type="AlphaFoldDB" id="A0A849HCC0"/>
<feature type="transmembrane region" description="Helical" evidence="9">
    <location>
        <begin position="154"/>
        <end position="171"/>
    </location>
</feature>
<comment type="subcellular location">
    <subcellularLocation>
        <location evidence="1">Cell membrane</location>
        <topology evidence="1">Multi-pass membrane protein</topology>
    </subcellularLocation>
</comment>
<feature type="transmembrane region" description="Helical" evidence="9">
    <location>
        <begin position="131"/>
        <end position="148"/>
    </location>
</feature>
<gene>
    <name evidence="11" type="primary">rarD</name>
    <name evidence="11" type="ORF">HJG52_16220</name>
</gene>
<feature type="transmembrane region" description="Helical" evidence="9">
    <location>
        <begin position="46"/>
        <end position="64"/>
    </location>
</feature>